<reference evidence="1 2" key="2">
    <citation type="journal article" date="2012" name="Proc. Natl. Acad. Sci. U.S.A.">
        <title>Antigenic diversity is generated by distinct evolutionary mechanisms in African trypanosome species.</title>
        <authorList>
            <person name="Jackson A.P."/>
            <person name="Berry A."/>
            <person name="Aslett M."/>
            <person name="Allison H.C."/>
            <person name="Burton P."/>
            <person name="Vavrova-Anderson J."/>
            <person name="Brown R."/>
            <person name="Browne H."/>
            <person name="Corton N."/>
            <person name="Hauser H."/>
            <person name="Gamble J."/>
            <person name="Gilderthorp R."/>
            <person name="Marcello L."/>
            <person name="McQuillan J."/>
            <person name="Otto T.D."/>
            <person name="Quail M.A."/>
            <person name="Sanders M.J."/>
            <person name="van Tonder A."/>
            <person name="Ginger M.L."/>
            <person name="Field M.C."/>
            <person name="Barry J.D."/>
            <person name="Hertz-Fowler C."/>
            <person name="Berriman M."/>
        </authorList>
    </citation>
    <scope>NUCLEOTIDE SEQUENCE [LARGE SCALE GENOMIC DNA]</scope>
    <source>
        <strain evidence="1 2">IL3000</strain>
    </source>
</reference>
<dbReference type="Proteomes" id="UP000000702">
    <property type="component" value="Unassembled WGS sequence"/>
</dbReference>
<evidence type="ECO:0000313" key="2">
    <source>
        <dbReference type="Proteomes" id="UP000000702"/>
    </source>
</evidence>
<comment type="caution">
    <text evidence="1">The sequence shown here is derived from an EMBL/GenBank/DDBJ whole genome shotgun (WGS) entry which is preliminary data.</text>
</comment>
<organism evidence="1 2">
    <name type="scientific">Trypanosoma congolense (strain IL3000)</name>
    <dbReference type="NCBI Taxonomy" id="1068625"/>
    <lineage>
        <taxon>Eukaryota</taxon>
        <taxon>Discoba</taxon>
        <taxon>Euglenozoa</taxon>
        <taxon>Kinetoplastea</taxon>
        <taxon>Metakinetoplastina</taxon>
        <taxon>Trypanosomatida</taxon>
        <taxon>Trypanosomatidae</taxon>
        <taxon>Trypanosoma</taxon>
        <taxon>Nannomonas</taxon>
    </lineage>
</organism>
<name>F9WE50_TRYCI</name>
<protein>
    <submittedName>
        <fullName evidence="1">WGS project CAEQ00000000 data, annotated contig 2439</fullName>
    </submittedName>
</protein>
<sequence length="157" mass="17471">MFLKTRLLARRGAEFTRPQHIVWQAARPLSTNYLSNYGDSIWEIQQKRNSMQGRWNISYLRCALMVTVSNGEPICCLSIVKCCLPPAAQCPTTLFFLFMPPFVLPQGGRGNSVLCFLATFESFPLVQGASGPRRLDRALNLPKGTVCDSVHPAPLPS</sequence>
<dbReference type="VEuPathDB" id="TriTrypDB:TcIL3000_0_60480"/>
<gene>
    <name evidence="1" type="ORF">TCIL3000_0_60480</name>
</gene>
<keyword evidence="2" id="KW-1185">Reference proteome</keyword>
<proteinExistence type="predicted"/>
<dbReference type="AlphaFoldDB" id="F9WE50"/>
<reference evidence="2" key="1">
    <citation type="submission" date="2011-07" db="EMBL/GenBank/DDBJ databases">
        <title>Divergent evolution of antigenic variation in African trypanosomes.</title>
        <authorList>
            <person name="Jackson A.P."/>
            <person name="Berry A."/>
            <person name="Allison H.C."/>
            <person name="Burton P."/>
            <person name="Anderson J."/>
            <person name="Aslett M."/>
            <person name="Brown R."/>
            <person name="Corton N."/>
            <person name="Harris D."/>
            <person name="Hauser H."/>
            <person name="Gamble J."/>
            <person name="Gilderthorp R."/>
            <person name="McQuillan J."/>
            <person name="Quail M.A."/>
            <person name="Sanders M."/>
            <person name="Van Tonder A."/>
            <person name="Ginger M.L."/>
            <person name="Donelson J.E."/>
            <person name="Field M.C."/>
            <person name="Barry J.D."/>
            <person name="Berriman M."/>
            <person name="Hertz-Fowler C."/>
        </authorList>
    </citation>
    <scope>NUCLEOTIDE SEQUENCE [LARGE SCALE GENOMIC DNA]</scope>
    <source>
        <strain evidence="2">IL3000</strain>
    </source>
</reference>
<evidence type="ECO:0000313" key="1">
    <source>
        <dbReference type="EMBL" id="CCD15556.1"/>
    </source>
</evidence>
<accession>F9WE50</accession>
<dbReference type="EMBL" id="CAEQ01001952">
    <property type="protein sequence ID" value="CCD15556.1"/>
    <property type="molecule type" value="Genomic_DNA"/>
</dbReference>